<protein>
    <submittedName>
        <fullName evidence="5">Uncharacterized protein</fullName>
    </submittedName>
</protein>
<dbReference type="PANTHER" id="PTHR43899:SF13">
    <property type="entry name" value="RH59310P"/>
    <property type="match status" value="1"/>
</dbReference>
<evidence type="ECO:0000256" key="3">
    <source>
        <dbReference type="ARBA" id="ARBA00022857"/>
    </source>
</evidence>
<gene>
    <name evidence="5" type="ORF">CTOB1V02_LOCUS171</name>
</gene>
<dbReference type="PROSITE" id="PS00061">
    <property type="entry name" value="ADH_SHORT"/>
    <property type="match status" value="1"/>
</dbReference>
<dbReference type="Gene3D" id="3.40.50.720">
    <property type="entry name" value="NAD(P)-binding Rossmann-like Domain"/>
    <property type="match status" value="2"/>
</dbReference>
<accession>A0A7R8W3Z3</accession>
<feature type="non-terminal residue" evidence="5">
    <location>
        <position position="1"/>
    </location>
</feature>
<evidence type="ECO:0000256" key="2">
    <source>
        <dbReference type="ARBA" id="ARBA00006484"/>
    </source>
</evidence>
<dbReference type="Pfam" id="PF00106">
    <property type="entry name" value="adh_short"/>
    <property type="match status" value="2"/>
</dbReference>
<dbReference type="PANTHER" id="PTHR43899">
    <property type="entry name" value="RH59310P"/>
    <property type="match status" value="1"/>
</dbReference>
<comment type="subcellular location">
    <subcellularLocation>
        <location evidence="1">Endoplasmic reticulum</location>
    </subcellularLocation>
</comment>
<dbReference type="FunFam" id="3.40.50.720:FF:000137">
    <property type="entry name" value="Hydroxysteroid (17-beta) dehydrogenase 3"/>
    <property type="match status" value="1"/>
</dbReference>
<dbReference type="EMBL" id="OB660032">
    <property type="protein sequence ID" value="CAD7222155.1"/>
    <property type="molecule type" value="Genomic_DNA"/>
</dbReference>
<dbReference type="InterPro" id="IPR002347">
    <property type="entry name" value="SDR_fam"/>
</dbReference>
<dbReference type="GO" id="GO:0005783">
    <property type="term" value="C:endoplasmic reticulum"/>
    <property type="evidence" value="ECO:0007669"/>
    <property type="project" value="UniProtKB-SubCell"/>
</dbReference>
<comment type="similarity">
    <text evidence="2">Belongs to the short-chain dehydrogenases/reductases (SDR) family.</text>
</comment>
<dbReference type="OrthoDB" id="5545019at2759"/>
<name>A0A7R8W3Z3_9CRUS</name>
<dbReference type="InterPro" id="IPR051019">
    <property type="entry name" value="VLCFA-Steroid_DH"/>
</dbReference>
<evidence type="ECO:0000313" key="5">
    <source>
        <dbReference type="EMBL" id="CAD7222155.1"/>
    </source>
</evidence>
<dbReference type="PRINTS" id="PR00081">
    <property type="entry name" value="GDHRDH"/>
</dbReference>
<dbReference type="CDD" id="cd05356">
    <property type="entry name" value="17beta-HSD1_like_SDR_c"/>
    <property type="match status" value="1"/>
</dbReference>
<dbReference type="AlphaFoldDB" id="A0A7R8W3Z3"/>
<dbReference type="InterPro" id="IPR036291">
    <property type="entry name" value="NAD(P)-bd_dom_sf"/>
</dbReference>
<evidence type="ECO:0000256" key="1">
    <source>
        <dbReference type="ARBA" id="ARBA00004240"/>
    </source>
</evidence>
<keyword evidence="3" id="KW-0521">NADP</keyword>
<evidence type="ECO:0000256" key="4">
    <source>
        <dbReference type="ARBA" id="ARBA00023002"/>
    </source>
</evidence>
<keyword evidence="4" id="KW-0560">Oxidoreductase</keyword>
<sequence length="578" mass="63940">MSTEMSRKPRRSMASGEDTASTQELLCHGDLSTFPASYSGDCALQDVPLKSSSRGKFTNPYHLPSKEPSVPRLAAENTLTEGPNKPPAVVQVSLSWKRAAQDRIKQAISLTKKYVRNPAMLKEKATQAMHMGKEWYQYTPAAMLDVRYYYFIVTAFNLLLLYTLWSWNLLLVALSWAAFRVGFPAVLQLKKTMPNFRSLGEWAVITGATDGIGKSYAKQMAKCGMGVVLVSRNQERLDSVAEEIQRLAGSSTKVRIIAIDFTHDIELETVKSQLDDLEIGVLINNVGLGYPNSDGTFLDVNGLEFHRKMVRCNVDSMLLMCSAVLPQMQERKKGLVINMGSMTSETQTAFASVYASTKAFVEAFSFCLAQEFAGTGVRITCTKPGFVQTKMIKNLGLSESFMTPSPDTYVESHLKTIATIPIASGYWFHDLAELVLIIETCLFCSDYMITGATDGIGKSYAKEMAKSGLGVVLISRNQERLDNVADEIRALAGPTAKIRTIAMDFTDDIALETVKSQLDGLEIGVLINNVGMSYPKRGGRFLKSGNDLDFHRKIIRCNVDSMVLMSTAVLPQMQDRRK</sequence>
<proteinExistence type="inferred from homology"/>
<dbReference type="GO" id="GO:0016491">
    <property type="term" value="F:oxidoreductase activity"/>
    <property type="evidence" value="ECO:0007669"/>
    <property type="project" value="UniProtKB-KW"/>
</dbReference>
<organism evidence="5">
    <name type="scientific">Cyprideis torosa</name>
    <dbReference type="NCBI Taxonomy" id="163714"/>
    <lineage>
        <taxon>Eukaryota</taxon>
        <taxon>Metazoa</taxon>
        <taxon>Ecdysozoa</taxon>
        <taxon>Arthropoda</taxon>
        <taxon>Crustacea</taxon>
        <taxon>Oligostraca</taxon>
        <taxon>Ostracoda</taxon>
        <taxon>Podocopa</taxon>
        <taxon>Podocopida</taxon>
        <taxon>Cytherocopina</taxon>
        <taxon>Cytheroidea</taxon>
        <taxon>Cytherideidae</taxon>
        <taxon>Cyprideis</taxon>
    </lineage>
</organism>
<dbReference type="PRINTS" id="PR00080">
    <property type="entry name" value="SDRFAMILY"/>
</dbReference>
<dbReference type="InterPro" id="IPR020904">
    <property type="entry name" value="Sc_DH/Rdtase_CS"/>
</dbReference>
<reference evidence="5" key="1">
    <citation type="submission" date="2020-11" db="EMBL/GenBank/DDBJ databases">
        <authorList>
            <person name="Tran Van P."/>
        </authorList>
    </citation>
    <scope>NUCLEOTIDE SEQUENCE</scope>
</reference>
<dbReference type="SUPFAM" id="SSF51735">
    <property type="entry name" value="NAD(P)-binding Rossmann-fold domains"/>
    <property type="match status" value="2"/>
</dbReference>